<keyword evidence="4" id="KW-1185">Reference proteome</keyword>
<dbReference type="Gene3D" id="3.20.20.190">
    <property type="entry name" value="Phosphatidylinositol (PI) phosphodiesterase"/>
    <property type="match status" value="1"/>
</dbReference>
<dbReference type="GO" id="GO:0008081">
    <property type="term" value="F:phosphoric diester hydrolase activity"/>
    <property type="evidence" value="ECO:0007669"/>
    <property type="project" value="InterPro"/>
</dbReference>
<reference evidence="3 4" key="1">
    <citation type="submission" date="2016-11" db="EMBL/GenBank/DDBJ databases">
        <authorList>
            <person name="Jaros S."/>
            <person name="Januszkiewicz K."/>
            <person name="Wedrychowicz H."/>
        </authorList>
    </citation>
    <scope>NUCLEOTIDE SEQUENCE [LARGE SCALE GENOMIC DNA]</scope>
    <source>
        <strain evidence="3 4">ATCC 23634</strain>
    </source>
</reference>
<dbReference type="PROSITE" id="PS51704">
    <property type="entry name" value="GP_PDE"/>
    <property type="match status" value="1"/>
</dbReference>
<keyword evidence="1" id="KW-0472">Membrane</keyword>
<dbReference type="PANTHER" id="PTHR43805">
    <property type="entry name" value="GLYCEROPHOSPHORYL DIESTER PHOSPHODIESTERASE"/>
    <property type="match status" value="1"/>
</dbReference>
<evidence type="ECO:0000259" key="2">
    <source>
        <dbReference type="PROSITE" id="PS51704"/>
    </source>
</evidence>
<dbReference type="SUPFAM" id="SSF51695">
    <property type="entry name" value="PLC-like phosphodiesterases"/>
    <property type="match status" value="1"/>
</dbReference>
<dbReference type="Proteomes" id="UP000183447">
    <property type="component" value="Unassembled WGS sequence"/>
</dbReference>
<keyword evidence="1" id="KW-0812">Transmembrane</keyword>
<protein>
    <submittedName>
        <fullName evidence="3">Glycerophosphoryl diester phosphodiesterase</fullName>
    </submittedName>
</protein>
<proteinExistence type="predicted"/>
<dbReference type="Pfam" id="PF03009">
    <property type="entry name" value="GDPD"/>
    <property type="match status" value="1"/>
</dbReference>
<evidence type="ECO:0000256" key="1">
    <source>
        <dbReference type="SAM" id="Phobius"/>
    </source>
</evidence>
<keyword evidence="1" id="KW-1133">Transmembrane helix</keyword>
<name>A0A1K2HSX9_9HYPH</name>
<dbReference type="AlphaFoldDB" id="A0A1K2HSX9"/>
<gene>
    <name evidence="3" type="ORF">SAMN02983003_0276</name>
</gene>
<sequence>MRAPIQWQHRAVPVKGLRPWQRPLAYGTAALAGFIVAVLVFNAPFWARQPEPGLLGLIAHRGVHQTYPREGLTNDTCTAERIEAPRHDYLENTLHSMQAAFDAGADVVELDVHPTTDGKLAVFHDWTIDCRTEGSGVTREQTMAVLKSLDIGHGYTADAGATFPFRGSGIGLMPSLDEVLDAFPDRHFLVNFKSNEAREGDLVADLVAGRPDWQERIWGAYGGDPPTYRLNDRLPGIHVWARRGLMDCLFGYAGLGWIGHVPEACRDTMVMVPINMAPFLWGWPELFVKRMADAGSGVILLGPYGAGDPGTAGIDALDQLAAVPAGFSGYLWTNRIELIGPELARQNPHRRASPPAL</sequence>
<evidence type="ECO:0000313" key="4">
    <source>
        <dbReference type="Proteomes" id="UP000183447"/>
    </source>
</evidence>
<dbReference type="GO" id="GO:0006629">
    <property type="term" value="P:lipid metabolic process"/>
    <property type="evidence" value="ECO:0007669"/>
    <property type="project" value="InterPro"/>
</dbReference>
<evidence type="ECO:0000313" key="3">
    <source>
        <dbReference type="EMBL" id="SFZ81036.1"/>
    </source>
</evidence>
<feature type="domain" description="GP-PDE" evidence="2">
    <location>
        <begin position="55"/>
        <end position="343"/>
    </location>
</feature>
<accession>A0A1K2HSX9</accession>
<dbReference type="STRING" id="665118.SAMN02983003_0276"/>
<dbReference type="EMBL" id="FPKU01000001">
    <property type="protein sequence ID" value="SFZ81036.1"/>
    <property type="molecule type" value="Genomic_DNA"/>
</dbReference>
<dbReference type="PANTHER" id="PTHR43805:SF1">
    <property type="entry name" value="GP-PDE DOMAIN-CONTAINING PROTEIN"/>
    <property type="match status" value="1"/>
</dbReference>
<organism evidence="3 4">
    <name type="scientific">Devosia enhydra</name>
    <dbReference type="NCBI Taxonomy" id="665118"/>
    <lineage>
        <taxon>Bacteria</taxon>
        <taxon>Pseudomonadati</taxon>
        <taxon>Pseudomonadota</taxon>
        <taxon>Alphaproteobacteria</taxon>
        <taxon>Hyphomicrobiales</taxon>
        <taxon>Devosiaceae</taxon>
        <taxon>Devosia</taxon>
    </lineage>
</organism>
<feature type="transmembrane region" description="Helical" evidence="1">
    <location>
        <begin position="24"/>
        <end position="47"/>
    </location>
</feature>
<dbReference type="InterPro" id="IPR017946">
    <property type="entry name" value="PLC-like_Pdiesterase_TIM-brl"/>
</dbReference>
<dbReference type="InterPro" id="IPR030395">
    <property type="entry name" value="GP_PDE_dom"/>
</dbReference>